<name>A0ABW1PPK9_9FLAO</name>
<dbReference type="NCBIfam" id="TIGR04183">
    <property type="entry name" value="Por_Secre_tail"/>
    <property type="match status" value="1"/>
</dbReference>
<protein>
    <submittedName>
        <fullName evidence="2">T9SS sorting signal type C domain-containing protein</fullName>
    </submittedName>
</protein>
<dbReference type="NCBIfam" id="NF033708">
    <property type="entry name" value="T9SS_Cterm_ChiA"/>
    <property type="match status" value="1"/>
</dbReference>
<dbReference type="InterPro" id="IPR026444">
    <property type="entry name" value="Secre_tail"/>
</dbReference>
<organism evidence="2 3">
    <name type="scientific">Flavobacterium qiangtangense</name>
    <dbReference type="NCBI Taxonomy" id="1442595"/>
    <lineage>
        <taxon>Bacteria</taxon>
        <taxon>Pseudomonadati</taxon>
        <taxon>Bacteroidota</taxon>
        <taxon>Flavobacteriia</taxon>
        <taxon>Flavobacteriales</taxon>
        <taxon>Flavobacteriaceae</taxon>
        <taxon>Flavobacterium</taxon>
    </lineage>
</organism>
<proteinExistence type="predicted"/>
<dbReference type="Proteomes" id="UP001596287">
    <property type="component" value="Unassembled WGS sequence"/>
</dbReference>
<evidence type="ECO:0000256" key="1">
    <source>
        <dbReference type="ARBA" id="ARBA00022729"/>
    </source>
</evidence>
<accession>A0ABW1PPK9</accession>
<dbReference type="EMBL" id="JBHSQB010000007">
    <property type="protein sequence ID" value="MFC6096767.1"/>
    <property type="molecule type" value="Genomic_DNA"/>
</dbReference>
<keyword evidence="3" id="KW-1185">Reference proteome</keyword>
<keyword evidence="1" id="KW-0732">Signal</keyword>
<comment type="caution">
    <text evidence="2">The sequence shown here is derived from an EMBL/GenBank/DDBJ whole genome shotgun (WGS) entry which is preliminary data.</text>
</comment>
<reference evidence="3" key="1">
    <citation type="journal article" date="2019" name="Int. J. Syst. Evol. Microbiol.">
        <title>The Global Catalogue of Microorganisms (GCM) 10K type strain sequencing project: providing services to taxonomists for standard genome sequencing and annotation.</title>
        <authorList>
            <consortium name="The Broad Institute Genomics Platform"/>
            <consortium name="The Broad Institute Genome Sequencing Center for Infectious Disease"/>
            <person name="Wu L."/>
            <person name="Ma J."/>
        </authorList>
    </citation>
    <scope>NUCLEOTIDE SEQUENCE [LARGE SCALE GENOMIC DNA]</scope>
    <source>
        <strain evidence="3">CCUG 49679</strain>
    </source>
</reference>
<gene>
    <name evidence="2" type="ORF">ACFPVY_08920</name>
</gene>
<evidence type="ECO:0000313" key="2">
    <source>
        <dbReference type="EMBL" id="MFC6096767.1"/>
    </source>
</evidence>
<sequence length="92" mass="10572">MVYLNNALANPSFNFEENNLIVYTKERNLVINSSLLLIKNVKIFDVRGRFLYEAKNVNTNSLVVNDIGLARQTLILQITTEDSNITHKKVIY</sequence>
<evidence type="ECO:0000313" key="3">
    <source>
        <dbReference type="Proteomes" id="UP001596287"/>
    </source>
</evidence>
<dbReference type="RefSeq" id="WP_379792006.1">
    <property type="nucleotide sequence ID" value="NZ_JBHSQB010000007.1"/>
</dbReference>